<feature type="domain" description="Big-1" evidence="3">
    <location>
        <begin position="1448"/>
        <end position="1537"/>
    </location>
</feature>
<dbReference type="FunFam" id="2.60.40.10:FF:000182">
    <property type="entry name" value="Gamma intimin"/>
    <property type="match status" value="13"/>
</dbReference>
<accession>A0A7U4GFA7</accession>
<dbReference type="KEGG" id="yel:LC20_02588"/>
<feature type="domain" description="Big-1" evidence="3">
    <location>
        <begin position="755"/>
        <end position="844"/>
    </location>
</feature>
<dbReference type="InterPro" id="IPR024519">
    <property type="entry name" value="IAT_beta"/>
</dbReference>
<feature type="domain" description="Big-1" evidence="3">
    <location>
        <begin position="1626"/>
        <end position="1715"/>
    </location>
</feature>
<evidence type="ECO:0000256" key="2">
    <source>
        <dbReference type="SAM" id="Phobius"/>
    </source>
</evidence>
<feature type="domain" description="Big-1" evidence="3">
    <location>
        <begin position="1250"/>
        <end position="1339"/>
    </location>
</feature>
<dbReference type="InterPro" id="IPR051715">
    <property type="entry name" value="Intimin-Invasin_domain"/>
</dbReference>
<dbReference type="GO" id="GO:0009279">
    <property type="term" value="C:cell outer membrane"/>
    <property type="evidence" value="ECO:0007669"/>
    <property type="project" value="TreeGrafter"/>
</dbReference>
<keyword evidence="2" id="KW-0812">Transmembrane</keyword>
<feature type="domain" description="Big-1" evidence="3">
    <location>
        <begin position="1923"/>
        <end position="2012"/>
    </location>
</feature>
<dbReference type="Gene3D" id="2.60.40.10">
    <property type="entry name" value="Immunoglobulins"/>
    <property type="match status" value="16"/>
</dbReference>
<dbReference type="SUPFAM" id="SSF49373">
    <property type="entry name" value="Invasin/intimin cell-adhesion fragments"/>
    <property type="match status" value="16"/>
</dbReference>
<feature type="domain" description="Big-1" evidence="3">
    <location>
        <begin position="1538"/>
        <end position="1616"/>
    </location>
</feature>
<keyword evidence="2" id="KW-1133">Transmembrane helix</keyword>
<dbReference type="InterPro" id="IPR013783">
    <property type="entry name" value="Ig-like_fold"/>
</dbReference>
<gene>
    <name evidence="4" type="ORF">LC20_02588</name>
</gene>
<feature type="domain" description="Big-1" evidence="3">
    <location>
        <begin position="1052"/>
        <end position="1141"/>
    </location>
</feature>
<organism evidence="4 5">
    <name type="scientific">Yersinia enterocolitica LC20</name>
    <dbReference type="NCBI Taxonomy" id="1443113"/>
    <lineage>
        <taxon>Bacteria</taxon>
        <taxon>Pseudomonadati</taxon>
        <taxon>Pseudomonadota</taxon>
        <taxon>Gammaproteobacteria</taxon>
        <taxon>Enterobacterales</taxon>
        <taxon>Yersiniaceae</taxon>
        <taxon>Yersinia</taxon>
    </lineage>
</organism>
<dbReference type="Gene3D" id="2.40.160.160">
    <property type="entry name" value="Inverse autotransporter, beta-domain"/>
    <property type="match status" value="1"/>
</dbReference>
<sequence>MDFDMSVNNKTAYIYVITDIAIQNRNFEFTMNGFHSNKSLMRLVAINTLLMQLLLPISIAFTPLISLSVRADELDEIMTKMRSAKILVEPNTAAAPLYSEQPNDPIDKPAAPEKYQQSNPFIEKQEPSFLPQGNELPDLGSINQASDVSSANKFNITEDNVANTATQFWGVMGSDNSARAAESAVRGVSSGLASQAVSDWLNQVGHARVQLNSTGTANADILLPLVDSADSLLFGQLGVRYDGYRTTNNVGLGVRQFTDTWMFGLNSFYDYDLTGKNSRLGAGAEAWTDNLKLSANGYFRLTDWHQSVLSSMEDYNERPANGFDIRAAAYLPTYPQLGGSLMYEKYFGKGVALNSGNTNPDDLGDSPSAVTLGVNYTPIPLVTVDVAHKKGQNTANDLQVGLNFNYRFGVPWIDQINKDTVGIMRSLVGSRYDLVERNYNIVMQYEKQNLINLTLPATISAYALENVTLTGAASSKYGTDRVEWSAPVLISAGGSLTPQAMESAAVSLPAYQHQQNINSYQISAVAYDIRGNKSNTATTTLLVQESPQQIALNLVGSSASATADGAALVTYRASVVDTANGSNSPMAGMNVSFNTTLGDVLSPSAITDSQGRATVSVKSILAGGGHVHAVLDNGNRAQSAVAFVADESTAGILGEDLVVLQNNALANAVATNSVKATVKDANGNPVPNQYVSFGADNNATLSQSSGITGTDGSITVTLVNDTTGVTTVTAMLNGTSPQSVQVNFIPDSGTATIVSGALSVLSDNALADGRGRNSVKAMVTDARGNPVPNQVVNFVADNGANIAASGTTGSDGSVTMTLTNATAGVTRVTATVNSNSQVVDVNFVPDSGTATIVSGALTVTQDNALADGTATNSVKARVTDATGNAVPNQTVTFAANNNAVIAASGTTGPDGSVTMTLTNATAGVTRVTATVNSNSQAVDVNFVPDSGTATIVSGALTVTQDNALADGTATNSVKARVTDATGNAVPNQTVTFAANNNGVIAASGTTGPDGSVTMTLTNATAGVTRVTATVNSNSQAVDVNFVPDSGTATIVSGALTVTQDNALADGTATNSVKAIVTDATGNAVPNQSVTFAANNNGVIAASGTTGPDGSVTMTLTNATAGVTRVTATVNSNSQAVDVNFVPDSGTATIVSGALKVTQDNALADGTATNVVKAMVTDATGNAVPNQSVTFAANNNGVIAASGTTGPDGSVTMTLTNATAGVTRVTATVNSNSQAVDVSFTPDSGTATIVSGALTVTQDNALADGTATNVVKAMVTDATGNAVPNQSVTFAANNNGVIAASGTTGSDGSVTMTLTNATAGATRVTATVNSNSQAVDVNFVPDSGTATIVSGALTVTQDNALADGTATNVVKAIVTDATGNAVPNQSVTFAANNNGVIAASGTTGPDGSVTMTLTNATAGVTRVTATVNSNSQVVDVNFVPDSGTATIVSGALTVTQDNALADGTATNSVKARVTDATGNAVPNQTVTFAANNNAVIAASGTTGPDGSVTMTLTNATAGVTRVTATVNSNSQAVDVNFVPDSGTATNVVKAIVTDATGNAVPNQSVTFAANNNGVIAASGTTGPDGSVTMTLTNATAGVTRVTATVNSNSQVVDVNFVPDSGTATIVSGALTVTQDNALADGTATNSVKARVTDATGNAVPNQTVTFAANNNAVIAASGTTGPDGSVTMTLTNATAGVTRVTATVNSNSQAVDVNFVPDSGTATIVSGALTVTQDNALADGTATNSVKARVTDATGNAVPNQTVTFAANNNGVIAASGTTGPDGSVTMTLTNATAGVTRVTATVNSNSQAVDVNFVPDSGTATIVSGALTVTQDNALADGTATNVVKAMVTDATGNAVPNQTVTFAANNNGVITASGTTGPDGSVTMTLTNATAGVTRVTATVNSNSQAVDVNFIADESTATIVNGAFNIVDDGAVADGNATNSVKAIVTDALGNPVPNLRVNFNADNSGVIAASETTGTDGSVTMTLTNTKSGVTKVTATVHGTSQAVDTTFIADASTASVSLAAVTGNMPADSTAQNSVKAKVVDAYGNAVASQLVSFSASNSATIAASGTTDINGEVIMTVVNDKPGDSTVTATINSTSDTDIMTFIPVPFSVKFTLTM</sequence>
<proteinExistence type="inferred from homology"/>
<dbReference type="InterPro" id="IPR003344">
    <property type="entry name" value="Big_1_dom"/>
</dbReference>
<dbReference type="InterPro" id="IPR008964">
    <property type="entry name" value="Invasin/intimin_cell_adhesion"/>
</dbReference>
<feature type="domain" description="Big-1" evidence="3">
    <location>
        <begin position="2019"/>
        <end position="2108"/>
    </location>
</feature>
<dbReference type="InterPro" id="IPR038177">
    <property type="entry name" value="IAT_beta_sf"/>
</dbReference>
<dbReference type="EMBL" id="CP007448">
    <property type="protein sequence ID" value="AHM73841.2"/>
    <property type="molecule type" value="Genomic_DNA"/>
</dbReference>
<dbReference type="PROSITE" id="PS51127">
    <property type="entry name" value="BIG1"/>
    <property type="match status" value="16"/>
</dbReference>
<feature type="domain" description="Big-1" evidence="3">
    <location>
        <begin position="1824"/>
        <end position="1913"/>
    </location>
</feature>
<evidence type="ECO:0000256" key="1">
    <source>
        <dbReference type="ARBA" id="ARBA00010116"/>
    </source>
</evidence>
<evidence type="ECO:0000259" key="3">
    <source>
        <dbReference type="PROSITE" id="PS51127"/>
    </source>
</evidence>
<feature type="domain" description="Big-1" evidence="3">
    <location>
        <begin position="1151"/>
        <end position="1240"/>
    </location>
</feature>
<dbReference type="Pfam" id="PF11924">
    <property type="entry name" value="IAT_beta"/>
    <property type="match status" value="1"/>
</dbReference>
<dbReference type="SMART" id="SM00634">
    <property type="entry name" value="BID_1"/>
    <property type="match status" value="16"/>
</dbReference>
<reference evidence="4 5" key="1">
    <citation type="submission" date="2017-11" db="EMBL/GenBank/DDBJ databases">
        <title>The complete genome sequence and comparative genome analysis of Yersinia enterocolitica strain LC20.</title>
        <authorList>
            <person name="Shi G."/>
            <person name="Su M."/>
            <person name="Liang J."/>
            <person name="Gu W."/>
            <person name="Xiao Y."/>
            <person name="Zhang Z."/>
            <person name="Qiu H."/>
            <person name="Duan R."/>
            <person name="Zhang Z."/>
            <person name="Li Y."/>
            <person name="Zhang X."/>
            <person name="Ling Y."/>
            <person name="Song L."/>
            <person name="Chen M."/>
            <person name="Zhao Y."/>
            <person name="Wu J."/>
            <person name="Jing H."/>
            <person name="Xiao J."/>
            <person name="Wang X."/>
        </authorList>
    </citation>
    <scope>NUCLEOTIDE SEQUENCE [LARGE SCALE GENOMIC DNA]</scope>
    <source>
        <strain evidence="4 5">LC20</strain>
    </source>
</reference>
<feature type="domain" description="Big-1" evidence="3">
    <location>
        <begin position="854"/>
        <end position="943"/>
    </location>
</feature>
<dbReference type="Pfam" id="PF02369">
    <property type="entry name" value="Big_1"/>
    <property type="match status" value="16"/>
</dbReference>
<evidence type="ECO:0000313" key="5">
    <source>
        <dbReference type="Proteomes" id="UP000230961"/>
    </source>
</evidence>
<feature type="domain" description="Big-1" evidence="3">
    <location>
        <begin position="1725"/>
        <end position="1814"/>
    </location>
</feature>
<feature type="domain" description="Big-1" evidence="3">
    <location>
        <begin position="1349"/>
        <end position="1438"/>
    </location>
</feature>
<feature type="transmembrane region" description="Helical" evidence="2">
    <location>
        <begin position="40"/>
        <end position="61"/>
    </location>
</feature>
<name>A0A7U4GFA7_YEREN</name>
<protein>
    <recommendedName>
        <fullName evidence="3">Big-1 domain-containing protein</fullName>
    </recommendedName>
</protein>
<evidence type="ECO:0000313" key="4">
    <source>
        <dbReference type="EMBL" id="AHM73841.2"/>
    </source>
</evidence>
<feature type="domain" description="Big-1" evidence="3">
    <location>
        <begin position="953"/>
        <end position="1042"/>
    </location>
</feature>
<dbReference type="Proteomes" id="UP000230961">
    <property type="component" value="Chromosome"/>
</dbReference>
<comment type="similarity">
    <text evidence="1">Belongs to the intimin/invasin family.</text>
</comment>
<feature type="domain" description="Big-1" evidence="3">
    <location>
        <begin position="654"/>
        <end position="745"/>
    </location>
</feature>
<dbReference type="PANTHER" id="PTHR39576:SF2">
    <property type="entry name" value="ATTACHING AND EFFACING PROTEIN HOMOLOG-RELATED"/>
    <property type="match status" value="1"/>
</dbReference>
<keyword evidence="2" id="KW-0472">Membrane</keyword>
<feature type="domain" description="Big-1" evidence="3">
    <location>
        <begin position="551"/>
        <end position="644"/>
    </location>
</feature>
<dbReference type="PANTHER" id="PTHR39576">
    <property type="entry name" value="ATTACHING AND EFFACING PROTEIN HOMOLOG-RELATED-RELATED"/>
    <property type="match status" value="1"/>
</dbReference>